<feature type="region of interest" description="Disordered" evidence="1">
    <location>
        <begin position="144"/>
        <end position="193"/>
    </location>
</feature>
<accession>C3Y2E7</accession>
<dbReference type="PANTHER" id="PTHR12784:SF28">
    <property type="entry name" value="PROTEIN SICKIE"/>
    <property type="match status" value="1"/>
</dbReference>
<dbReference type="InParanoid" id="C3Y2E7"/>
<feature type="compositionally biased region" description="Low complexity" evidence="1">
    <location>
        <begin position="68"/>
        <end position="79"/>
    </location>
</feature>
<evidence type="ECO:0000256" key="1">
    <source>
        <dbReference type="SAM" id="MobiDB-lite"/>
    </source>
</evidence>
<dbReference type="EMBL" id="GG666481">
    <property type="protein sequence ID" value="EEN65502.1"/>
    <property type="molecule type" value="Genomic_DNA"/>
</dbReference>
<dbReference type="eggNOG" id="ENOG502QPT3">
    <property type="taxonomic scope" value="Eukaryota"/>
</dbReference>
<gene>
    <name evidence="2" type="ORF">BRAFLDRAFT_95586</name>
</gene>
<evidence type="ECO:0000313" key="2">
    <source>
        <dbReference type="EMBL" id="EEN65502.1"/>
    </source>
</evidence>
<name>C3Y2E7_BRAFL</name>
<feature type="compositionally biased region" description="Polar residues" evidence="1">
    <location>
        <begin position="148"/>
        <end position="162"/>
    </location>
</feature>
<feature type="compositionally biased region" description="Low complexity" evidence="1">
    <location>
        <begin position="166"/>
        <end position="183"/>
    </location>
</feature>
<dbReference type="AlphaFoldDB" id="C3Y2E7"/>
<dbReference type="PANTHER" id="PTHR12784">
    <property type="entry name" value="STEERIN"/>
    <property type="match status" value="1"/>
</dbReference>
<sequence length="276" mass="30303">MEERRIKAESWPQADFNEDEDLLEDAKAHVVAAFEQSLSNMTERLKGLTVTAEQKDAELMELRRTIEQLKQQSQQQQLSNTSPDLRMTRLPSTDSVSSMNSVTSVSSAGSGAESEPGGRKKKKKSWVIVNTCLLRSSFKAFSRKKNRMQSQSDVEDSLTTPESIPGSPRASLSSLNSSMGMNPMKGSSSTSALPGSLGKAVSSTSIHINPMVKVFSSPAIYDGDEESVDVLKSQLREKDMKLTDIRLEALSSAHQLDQLKETMNKMKVCSPPIIDS</sequence>
<dbReference type="InterPro" id="IPR039041">
    <property type="entry name" value="Nav/unc-53"/>
</dbReference>
<protein>
    <submittedName>
        <fullName evidence="2">Uncharacterized protein</fullName>
    </submittedName>
</protein>
<organism>
    <name type="scientific">Branchiostoma floridae</name>
    <name type="common">Florida lancelet</name>
    <name type="synonym">Amphioxus</name>
    <dbReference type="NCBI Taxonomy" id="7739"/>
    <lineage>
        <taxon>Eukaryota</taxon>
        <taxon>Metazoa</taxon>
        <taxon>Chordata</taxon>
        <taxon>Cephalochordata</taxon>
        <taxon>Leptocardii</taxon>
        <taxon>Amphioxiformes</taxon>
        <taxon>Branchiostomatidae</taxon>
        <taxon>Branchiostoma</taxon>
    </lineage>
</organism>
<reference evidence="2" key="1">
    <citation type="journal article" date="2008" name="Nature">
        <title>The amphioxus genome and the evolution of the chordate karyotype.</title>
        <authorList>
            <consortium name="US DOE Joint Genome Institute (JGI-PGF)"/>
            <person name="Putnam N.H."/>
            <person name="Butts T."/>
            <person name="Ferrier D.E.K."/>
            <person name="Furlong R.F."/>
            <person name="Hellsten U."/>
            <person name="Kawashima T."/>
            <person name="Robinson-Rechavi M."/>
            <person name="Shoguchi E."/>
            <person name="Terry A."/>
            <person name="Yu J.-K."/>
            <person name="Benito-Gutierrez E.L."/>
            <person name="Dubchak I."/>
            <person name="Garcia-Fernandez J."/>
            <person name="Gibson-Brown J.J."/>
            <person name="Grigoriev I.V."/>
            <person name="Horton A.C."/>
            <person name="de Jong P.J."/>
            <person name="Jurka J."/>
            <person name="Kapitonov V.V."/>
            <person name="Kohara Y."/>
            <person name="Kuroki Y."/>
            <person name="Lindquist E."/>
            <person name="Lucas S."/>
            <person name="Osoegawa K."/>
            <person name="Pennacchio L.A."/>
            <person name="Salamov A.A."/>
            <person name="Satou Y."/>
            <person name="Sauka-Spengler T."/>
            <person name="Schmutz J."/>
            <person name="Shin-I T."/>
            <person name="Toyoda A."/>
            <person name="Bronner-Fraser M."/>
            <person name="Fujiyama A."/>
            <person name="Holland L.Z."/>
            <person name="Holland P.W.H."/>
            <person name="Satoh N."/>
            <person name="Rokhsar D.S."/>
        </authorList>
    </citation>
    <scope>NUCLEOTIDE SEQUENCE [LARGE SCALE GENOMIC DNA]</scope>
    <source>
        <strain evidence="2">S238N-H82</strain>
        <tissue evidence="2">Testes</tissue>
    </source>
</reference>
<proteinExistence type="predicted"/>
<feature type="compositionally biased region" description="Low complexity" evidence="1">
    <location>
        <begin position="92"/>
        <end position="115"/>
    </location>
</feature>
<dbReference type="GO" id="GO:0022008">
    <property type="term" value="P:neurogenesis"/>
    <property type="evidence" value="ECO:0007669"/>
    <property type="project" value="InterPro"/>
</dbReference>
<feature type="region of interest" description="Disordered" evidence="1">
    <location>
        <begin position="65"/>
        <end position="122"/>
    </location>
</feature>